<dbReference type="OrthoDB" id="8062037at2759"/>
<evidence type="ECO:0000259" key="1">
    <source>
        <dbReference type="Pfam" id="PF13639"/>
    </source>
</evidence>
<dbReference type="PANTHER" id="PTHR46400:SF6">
    <property type="entry name" value="OS09G0525400 PROTEIN"/>
    <property type="match status" value="1"/>
</dbReference>
<sequence length="244" mass="27557">MATPTTYSVRISSETHKIEAWVASDEALARQLQEEENARDAAADTREFAGTAPLSESVPSSECSQLTRSLATCSSFIFNSGNVSLESSSPAVEYRPAQNAPQVAREDNVDPDNMSYEQLQALGEAVGTQSRGLSDELISYLEPFRNKCTFFSRKKNSEECVICKTTYKSRQRMIRLPCSHCYHADCITRWLKINKELARHSANKTLAVYQVSAIFPISWNKEMAKKCWQRQGRQLLRLASMRLR</sequence>
<proteinExistence type="predicted"/>
<dbReference type="FunFam" id="3.30.40.10:FF:000226">
    <property type="entry name" value="E3 ubiquitin ligase BIG BROTHER"/>
    <property type="match status" value="1"/>
</dbReference>
<evidence type="ECO:0000313" key="3">
    <source>
        <dbReference type="Proteomes" id="UP000604825"/>
    </source>
</evidence>
<dbReference type="GO" id="GO:0046621">
    <property type="term" value="P:negative regulation of organ growth"/>
    <property type="evidence" value="ECO:0007669"/>
    <property type="project" value="InterPro"/>
</dbReference>
<comment type="caution">
    <text evidence="2">The sequence shown here is derived from an EMBL/GenBank/DDBJ whole genome shotgun (WGS) entry which is preliminary data.</text>
</comment>
<organism evidence="2 3">
    <name type="scientific">Miscanthus lutarioriparius</name>
    <dbReference type="NCBI Taxonomy" id="422564"/>
    <lineage>
        <taxon>Eukaryota</taxon>
        <taxon>Viridiplantae</taxon>
        <taxon>Streptophyta</taxon>
        <taxon>Embryophyta</taxon>
        <taxon>Tracheophyta</taxon>
        <taxon>Spermatophyta</taxon>
        <taxon>Magnoliopsida</taxon>
        <taxon>Liliopsida</taxon>
        <taxon>Poales</taxon>
        <taxon>Poaceae</taxon>
        <taxon>PACMAD clade</taxon>
        <taxon>Panicoideae</taxon>
        <taxon>Andropogonodae</taxon>
        <taxon>Andropogoneae</taxon>
        <taxon>Saccharinae</taxon>
        <taxon>Miscanthus</taxon>
    </lineage>
</organism>
<keyword evidence="3" id="KW-1185">Reference proteome</keyword>
<dbReference type="GO" id="GO:0004842">
    <property type="term" value="F:ubiquitin-protein transferase activity"/>
    <property type="evidence" value="ECO:0007669"/>
    <property type="project" value="InterPro"/>
</dbReference>
<dbReference type="SUPFAM" id="SSF57850">
    <property type="entry name" value="RING/U-box"/>
    <property type="match status" value="1"/>
</dbReference>
<dbReference type="PANTHER" id="PTHR46400">
    <property type="entry name" value="RING/U-BOX SUPERFAMILY PROTEIN"/>
    <property type="match status" value="1"/>
</dbReference>
<dbReference type="InterPro" id="IPR033276">
    <property type="entry name" value="BB"/>
</dbReference>
<dbReference type="InterPro" id="IPR001841">
    <property type="entry name" value="Znf_RING"/>
</dbReference>
<reference evidence="2" key="1">
    <citation type="submission" date="2020-10" db="EMBL/GenBank/DDBJ databases">
        <authorList>
            <person name="Han B."/>
            <person name="Lu T."/>
            <person name="Zhao Q."/>
            <person name="Huang X."/>
            <person name="Zhao Y."/>
        </authorList>
    </citation>
    <scope>NUCLEOTIDE SEQUENCE</scope>
</reference>
<dbReference type="GO" id="GO:0031624">
    <property type="term" value="F:ubiquitin conjugating enzyme binding"/>
    <property type="evidence" value="ECO:0007669"/>
    <property type="project" value="TreeGrafter"/>
</dbReference>
<protein>
    <recommendedName>
        <fullName evidence="1">RING-type domain-containing protein</fullName>
    </recommendedName>
</protein>
<evidence type="ECO:0000313" key="2">
    <source>
        <dbReference type="EMBL" id="CAD6224147.1"/>
    </source>
</evidence>
<feature type="domain" description="RING-type" evidence="1">
    <location>
        <begin position="159"/>
        <end position="195"/>
    </location>
</feature>
<dbReference type="EMBL" id="CAJGYO010000004">
    <property type="protein sequence ID" value="CAD6224147.1"/>
    <property type="molecule type" value="Genomic_DNA"/>
</dbReference>
<dbReference type="Pfam" id="PF13639">
    <property type="entry name" value="zf-RING_2"/>
    <property type="match status" value="1"/>
</dbReference>
<accession>A0A811NNQ0</accession>
<name>A0A811NNQ0_9POAL</name>
<dbReference type="InterPro" id="IPR013083">
    <property type="entry name" value="Znf_RING/FYVE/PHD"/>
</dbReference>
<gene>
    <name evidence="2" type="ORF">NCGR_LOCUS16458</name>
</gene>
<dbReference type="Gene3D" id="3.30.40.10">
    <property type="entry name" value="Zinc/RING finger domain, C3HC4 (zinc finger)"/>
    <property type="match status" value="1"/>
</dbReference>
<dbReference type="GO" id="GO:0016567">
    <property type="term" value="P:protein ubiquitination"/>
    <property type="evidence" value="ECO:0007669"/>
    <property type="project" value="InterPro"/>
</dbReference>
<dbReference type="AlphaFoldDB" id="A0A811NNQ0"/>
<dbReference type="Proteomes" id="UP000604825">
    <property type="component" value="Unassembled WGS sequence"/>
</dbReference>